<dbReference type="SUPFAM" id="SSF52540">
    <property type="entry name" value="P-loop containing nucleoside triphosphate hydrolases"/>
    <property type="match status" value="1"/>
</dbReference>
<evidence type="ECO:0000256" key="2">
    <source>
        <dbReference type="ARBA" id="ARBA00005417"/>
    </source>
</evidence>
<dbReference type="GO" id="GO:0005524">
    <property type="term" value="F:ATP binding"/>
    <property type="evidence" value="ECO:0007669"/>
    <property type="project" value="UniProtKB-KW"/>
</dbReference>
<dbReference type="GO" id="GO:0015087">
    <property type="term" value="F:cobalt ion transmembrane transporter activity"/>
    <property type="evidence" value="ECO:0007669"/>
    <property type="project" value="UniProtKB-ARBA"/>
</dbReference>
<keyword evidence="3" id="KW-0813">Transport</keyword>
<dbReference type="GO" id="GO:0043190">
    <property type="term" value="C:ATP-binding cassette (ABC) transporter complex"/>
    <property type="evidence" value="ECO:0007669"/>
    <property type="project" value="TreeGrafter"/>
</dbReference>
<accession>A0A089HM93</accession>
<name>A0A089HM93_PAEDU</name>
<dbReference type="RefSeq" id="WP_042206892.1">
    <property type="nucleotide sequence ID" value="NZ_CP009288.1"/>
</dbReference>
<dbReference type="InterPro" id="IPR027417">
    <property type="entry name" value="P-loop_NTPase"/>
</dbReference>
<evidence type="ECO:0000256" key="1">
    <source>
        <dbReference type="ARBA" id="ARBA00004202"/>
    </source>
</evidence>
<dbReference type="GO" id="GO:0016887">
    <property type="term" value="F:ATP hydrolysis activity"/>
    <property type="evidence" value="ECO:0007669"/>
    <property type="project" value="InterPro"/>
</dbReference>
<dbReference type="PROSITE" id="PS00211">
    <property type="entry name" value="ABC_TRANSPORTER_1"/>
    <property type="match status" value="1"/>
</dbReference>
<dbReference type="AlphaFoldDB" id="A0A089HM93"/>
<dbReference type="CDD" id="cd03225">
    <property type="entry name" value="ABC_cobalt_CbiO_domain1"/>
    <property type="match status" value="1"/>
</dbReference>
<dbReference type="Pfam" id="PF00005">
    <property type="entry name" value="ABC_tran"/>
    <property type="match status" value="1"/>
</dbReference>
<keyword evidence="8" id="KW-0472">Membrane</keyword>
<feature type="domain" description="ABC transporter" evidence="9">
    <location>
        <begin position="2"/>
        <end position="245"/>
    </location>
</feature>
<proteinExistence type="inferred from homology"/>
<comment type="subcellular location">
    <subcellularLocation>
        <location evidence="1">Cell membrane</location>
        <topology evidence="1">Peripheral membrane protein</topology>
    </subcellularLocation>
</comment>
<keyword evidence="6" id="KW-0067">ATP-binding</keyword>
<keyword evidence="7" id="KW-1278">Translocase</keyword>
<dbReference type="GO" id="GO:0042626">
    <property type="term" value="F:ATPase-coupled transmembrane transporter activity"/>
    <property type="evidence" value="ECO:0007669"/>
    <property type="project" value="TreeGrafter"/>
</dbReference>
<dbReference type="FunFam" id="3.40.50.300:FF:000224">
    <property type="entry name" value="Energy-coupling factor transporter ATP-binding protein EcfA"/>
    <property type="match status" value="1"/>
</dbReference>
<dbReference type="Gene3D" id="3.40.50.300">
    <property type="entry name" value="P-loop containing nucleotide triphosphate hydrolases"/>
    <property type="match status" value="1"/>
</dbReference>
<dbReference type="EMBL" id="CP009288">
    <property type="protein sequence ID" value="AIQ13086.1"/>
    <property type="molecule type" value="Genomic_DNA"/>
</dbReference>
<evidence type="ECO:0000313" key="10">
    <source>
        <dbReference type="EMBL" id="AIQ13086.1"/>
    </source>
</evidence>
<dbReference type="InterPro" id="IPR003593">
    <property type="entry name" value="AAA+_ATPase"/>
</dbReference>
<evidence type="ECO:0000256" key="8">
    <source>
        <dbReference type="ARBA" id="ARBA00023136"/>
    </source>
</evidence>
<dbReference type="PROSITE" id="PS50893">
    <property type="entry name" value="ABC_TRANSPORTER_2"/>
    <property type="match status" value="1"/>
</dbReference>
<protein>
    <submittedName>
        <fullName evidence="10">Polyamine ABC transporter ATPase</fullName>
    </submittedName>
</protein>
<sequence length="280" mass="30967">MIDIRDVTFYYYEPDESEANAGHRPVLSNVSLSIEPGEFVAFLGRNGSGKSSLSRLLNGIELPTQGTVLTLGRMTANRNDLQDIRRAVQIVFQNPENQQVGITVGEDIAFGLSNIGWPQEDITRRITWAIELVGLDADEDRPVTHLSGGEKQKLALAAVLALSPRCLILDEATSMLDPAARRQFIETLNKVRKEYPVTLIYITHHLEEVMDADRWFLFQGGKIAAAGTPAELELDSALLKECGVELPYYRQLAIQLRGHGVPVSAKLNGEELRGLLCKSD</sequence>
<keyword evidence="11" id="KW-1185">Reference proteome</keyword>
<gene>
    <name evidence="10" type="ORF">PDUR_15055</name>
</gene>
<evidence type="ECO:0000256" key="3">
    <source>
        <dbReference type="ARBA" id="ARBA00022448"/>
    </source>
</evidence>
<comment type="similarity">
    <text evidence="2">Belongs to the ABC transporter superfamily.</text>
</comment>
<dbReference type="PANTHER" id="PTHR43553">
    <property type="entry name" value="HEAVY METAL TRANSPORTER"/>
    <property type="match status" value="1"/>
</dbReference>
<organism evidence="10 11">
    <name type="scientific">Paenibacillus durus</name>
    <name type="common">Paenibacillus azotofixans</name>
    <dbReference type="NCBI Taxonomy" id="44251"/>
    <lineage>
        <taxon>Bacteria</taxon>
        <taxon>Bacillati</taxon>
        <taxon>Bacillota</taxon>
        <taxon>Bacilli</taxon>
        <taxon>Bacillales</taxon>
        <taxon>Paenibacillaceae</taxon>
        <taxon>Paenibacillus</taxon>
    </lineage>
</organism>
<evidence type="ECO:0000256" key="7">
    <source>
        <dbReference type="ARBA" id="ARBA00022967"/>
    </source>
</evidence>
<evidence type="ECO:0000259" key="9">
    <source>
        <dbReference type="PROSITE" id="PS50893"/>
    </source>
</evidence>
<dbReference type="InterPro" id="IPR003439">
    <property type="entry name" value="ABC_transporter-like_ATP-bd"/>
</dbReference>
<dbReference type="InterPro" id="IPR017871">
    <property type="entry name" value="ABC_transporter-like_CS"/>
</dbReference>
<dbReference type="eggNOG" id="COG1122">
    <property type="taxonomic scope" value="Bacteria"/>
</dbReference>
<keyword evidence="5" id="KW-0547">Nucleotide-binding</keyword>
<dbReference type="InterPro" id="IPR015856">
    <property type="entry name" value="ABC_transpr_CbiO/EcfA_su"/>
</dbReference>
<dbReference type="InterPro" id="IPR050095">
    <property type="entry name" value="ECF_ABC_transporter_ATP-bd"/>
</dbReference>
<dbReference type="OrthoDB" id="9784332at2"/>
<dbReference type="PANTHER" id="PTHR43553:SF24">
    <property type="entry name" value="ENERGY-COUPLING FACTOR TRANSPORTER ATP-BINDING PROTEIN ECFA1"/>
    <property type="match status" value="1"/>
</dbReference>
<evidence type="ECO:0000313" key="11">
    <source>
        <dbReference type="Proteomes" id="UP000029409"/>
    </source>
</evidence>
<dbReference type="SMART" id="SM00382">
    <property type="entry name" value="AAA"/>
    <property type="match status" value="1"/>
</dbReference>
<evidence type="ECO:0000256" key="5">
    <source>
        <dbReference type="ARBA" id="ARBA00022741"/>
    </source>
</evidence>
<reference evidence="10 11" key="1">
    <citation type="submission" date="2014-08" db="EMBL/GenBank/DDBJ databases">
        <title>Comparative genomics of the Paenibacillus odorifer group.</title>
        <authorList>
            <person name="den Bakker H.C."/>
            <person name="Tsai Y.-C."/>
            <person name="Martin N."/>
            <person name="Korlach J."/>
            <person name="Wiedmann M."/>
        </authorList>
    </citation>
    <scope>NUCLEOTIDE SEQUENCE [LARGE SCALE GENOMIC DNA]</scope>
    <source>
        <strain evidence="10 11">DSM 1735</strain>
    </source>
</reference>
<keyword evidence="4" id="KW-1003">Cell membrane</keyword>
<dbReference type="KEGG" id="pdu:PDUR_15055"/>
<evidence type="ECO:0000256" key="6">
    <source>
        <dbReference type="ARBA" id="ARBA00022840"/>
    </source>
</evidence>
<evidence type="ECO:0000256" key="4">
    <source>
        <dbReference type="ARBA" id="ARBA00022475"/>
    </source>
</evidence>
<dbReference type="Proteomes" id="UP000029409">
    <property type="component" value="Chromosome"/>
</dbReference>
<dbReference type="STRING" id="44251.PDUR_15055"/>